<dbReference type="SUPFAM" id="SSF53784">
    <property type="entry name" value="Phosphofructokinase"/>
    <property type="match status" value="1"/>
</dbReference>
<dbReference type="Proteomes" id="UP000734854">
    <property type="component" value="Unassembled WGS sequence"/>
</dbReference>
<dbReference type="InterPro" id="IPR050929">
    <property type="entry name" value="PFKA"/>
</dbReference>
<name>A0A8J5LA29_ZINOF</name>
<proteinExistence type="predicted"/>
<evidence type="ECO:0000256" key="1">
    <source>
        <dbReference type="ARBA" id="ARBA00022533"/>
    </source>
</evidence>
<dbReference type="InterPro" id="IPR035966">
    <property type="entry name" value="PKF_sf"/>
</dbReference>
<evidence type="ECO:0000313" key="2">
    <source>
        <dbReference type="EMBL" id="KAG6506227.1"/>
    </source>
</evidence>
<sequence>MRSTHYMRYLVHCKYATLASQDVDCCLILESPFYLEGKGGLFEYVEKTLKENAEGAGQDLIVESMKSMEHEDASGNKLLLDVGLWLSQRIKVHFIFNSKPISIYLYFQSRVVFIPVYIHHALNAHLSKVQF</sequence>
<keyword evidence="3" id="KW-1185">Reference proteome</keyword>
<keyword evidence="1" id="KW-0021">Allosteric enzyme</keyword>
<organism evidence="2 3">
    <name type="scientific">Zingiber officinale</name>
    <name type="common">Ginger</name>
    <name type="synonym">Amomum zingiber</name>
    <dbReference type="NCBI Taxonomy" id="94328"/>
    <lineage>
        <taxon>Eukaryota</taxon>
        <taxon>Viridiplantae</taxon>
        <taxon>Streptophyta</taxon>
        <taxon>Embryophyta</taxon>
        <taxon>Tracheophyta</taxon>
        <taxon>Spermatophyta</taxon>
        <taxon>Magnoliopsida</taxon>
        <taxon>Liliopsida</taxon>
        <taxon>Zingiberales</taxon>
        <taxon>Zingiberaceae</taxon>
        <taxon>Zingiber</taxon>
    </lineage>
</organism>
<dbReference type="Gene3D" id="3.40.50.460">
    <property type="entry name" value="Phosphofructokinase domain"/>
    <property type="match status" value="1"/>
</dbReference>
<protein>
    <submittedName>
        <fullName evidence="2">Uncharacterized protein</fullName>
    </submittedName>
</protein>
<dbReference type="GO" id="GO:0003872">
    <property type="term" value="F:6-phosphofructokinase activity"/>
    <property type="evidence" value="ECO:0007669"/>
    <property type="project" value="InterPro"/>
</dbReference>
<reference evidence="2 3" key="1">
    <citation type="submission" date="2020-08" db="EMBL/GenBank/DDBJ databases">
        <title>Plant Genome Project.</title>
        <authorList>
            <person name="Zhang R.-G."/>
        </authorList>
    </citation>
    <scope>NUCLEOTIDE SEQUENCE [LARGE SCALE GENOMIC DNA]</scope>
    <source>
        <tissue evidence="2">Rhizome</tissue>
    </source>
</reference>
<dbReference type="PANTHER" id="PTHR45770">
    <property type="entry name" value="ATP-DEPENDENT 6-PHOSPHOFRUCTOKINASE 1"/>
    <property type="match status" value="1"/>
</dbReference>
<evidence type="ECO:0000313" key="3">
    <source>
        <dbReference type="Proteomes" id="UP000734854"/>
    </source>
</evidence>
<accession>A0A8J5LA29</accession>
<dbReference type="AlphaFoldDB" id="A0A8J5LA29"/>
<comment type="caution">
    <text evidence="2">The sequence shown here is derived from an EMBL/GenBank/DDBJ whole genome shotgun (WGS) entry which is preliminary data.</text>
</comment>
<dbReference type="EMBL" id="JACMSC010000009">
    <property type="protein sequence ID" value="KAG6506227.1"/>
    <property type="molecule type" value="Genomic_DNA"/>
</dbReference>
<gene>
    <name evidence="2" type="ORF">ZIOFF_031549</name>
</gene>